<sequence>MTKDGFVFAATGQTYIDLARRSARTLRSVMGDVQIDLFTDRPVDDPVFDRVVRLREVDHRPKMEALRRSRFQNTLYLDCDTIVVAPLTDVFDLIRRHDIVAAHEQYRLSRSGLVLGPSGPPNSFPEVNGGVLGLRKSRKTRRLMIDWHAKLRQSNFKWDQPLLRELLYRGNYRLGILPTDYNLMHTEWIRSSGQQMTAPRLLHLTRLHRMPHHSADPTAPFDYKSILAPDVAARLTELLEQDTTLLRVRGEPEPEREPTQFKYTRKNSPRGRKARLIETTRKLIGAW</sequence>
<name>A0A0P1GQH8_9RHOB</name>
<feature type="domain" description="Nucleotide-diphospho-sugar transferase" evidence="2">
    <location>
        <begin position="75"/>
        <end position="205"/>
    </location>
</feature>
<dbReference type="RefSeq" id="WP_058247257.1">
    <property type="nucleotide sequence ID" value="NZ_CYSE01000003.1"/>
</dbReference>
<proteinExistence type="predicted"/>
<keyword evidence="4" id="KW-1185">Reference proteome</keyword>
<dbReference type="InterPro" id="IPR005069">
    <property type="entry name" value="Nucl-diP-sugar_transferase"/>
</dbReference>
<feature type="region of interest" description="Disordered" evidence="1">
    <location>
        <begin position="250"/>
        <end position="270"/>
    </location>
</feature>
<evidence type="ECO:0000259" key="2">
    <source>
        <dbReference type="Pfam" id="PF03407"/>
    </source>
</evidence>
<dbReference type="Gene3D" id="3.90.550.10">
    <property type="entry name" value="Spore Coat Polysaccharide Biosynthesis Protein SpsA, Chain A"/>
    <property type="match status" value="1"/>
</dbReference>
<dbReference type="InterPro" id="IPR029044">
    <property type="entry name" value="Nucleotide-diphossugar_trans"/>
</dbReference>
<organism evidence="3 4">
    <name type="scientific">Tropicibacter naphthalenivorans</name>
    <dbReference type="NCBI Taxonomy" id="441103"/>
    <lineage>
        <taxon>Bacteria</taxon>
        <taxon>Pseudomonadati</taxon>
        <taxon>Pseudomonadota</taxon>
        <taxon>Alphaproteobacteria</taxon>
        <taxon>Rhodobacterales</taxon>
        <taxon>Roseobacteraceae</taxon>
        <taxon>Tropicibacter</taxon>
    </lineage>
</organism>
<dbReference type="STRING" id="441103.TRN7648_01736"/>
<dbReference type="EMBL" id="CYSE01000003">
    <property type="protein sequence ID" value="CUH77992.1"/>
    <property type="molecule type" value="Genomic_DNA"/>
</dbReference>
<evidence type="ECO:0000313" key="3">
    <source>
        <dbReference type="EMBL" id="CUH77992.1"/>
    </source>
</evidence>
<evidence type="ECO:0000313" key="4">
    <source>
        <dbReference type="Proteomes" id="UP000054935"/>
    </source>
</evidence>
<gene>
    <name evidence="3" type="ORF">TRN7648_01736</name>
</gene>
<dbReference type="SUPFAM" id="SSF53448">
    <property type="entry name" value="Nucleotide-diphospho-sugar transferases"/>
    <property type="match status" value="1"/>
</dbReference>
<accession>A0A0P1GQH8</accession>
<dbReference type="OrthoDB" id="181606at2"/>
<dbReference type="Proteomes" id="UP000054935">
    <property type="component" value="Unassembled WGS sequence"/>
</dbReference>
<dbReference type="Pfam" id="PF03407">
    <property type="entry name" value="Nucleotid_trans"/>
    <property type="match status" value="1"/>
</dbReference>
<protein>
    <recommendedName>
        <fullName evidence="2">Nucleotide-diphospho-sugar transferase domain-containing protein</fullName>
    </recommendedName>
</protein>
<dbReference type="AlphaFoldDB" id="A0A0P1GQH8"/>
<reference evidence="3 4" key="1">
    <citation type="submission" date="2015-09" db="EMBL/GenBank/DDBJ databases">
        <authorList>
            <consortium name="Swine Surveillance"/>
        </authorList>
    </citation>
    <scope>NUCLEOTIDE SEQUENCE [LARGE SCALE GENOMIC DNA]</scope>
    <source>
        <strain evidence="3 4">CECT 7648</strain>
    </source>
</reference>
<evidence type="ECO:0000256" key="1">
    <source>
        <dbReference type="SAM" id="MobiDB-lite"/>
    </source>
</evidence>
<feature type="compositionally biased region" description="Basic and acidic residues" evidence="1">
    <location>
        <begin position="250"/>
        <end position="259"/>
    </location>
</feature>